<dbReference type="Pfam" id="PF04782">
    <property type="entry name" value="DUF632"/>
    <property type="match status" value="1"/>
</dbReference>
<feature type="compositionally biased region" description="Pro residues" evidence="1">
    <location>
        <begin position="72"/>
        <end position="85"/>
    </location>
</feature>
<proteinExistence type="predicted"/>
<feature type="domain" description="DUF630" evidence="3">
    <location>
        <begin position="1"/>
        <end position="57"/>
    </location>
</feature>
<evidence type="ECO:0000256" key="1">
    <source>
        <dbReference type="SAM" id="MobiDB-lite"/>
    </source>
</evidence>
<dbReference type="PANTHER" id="PTHR21450">
    <property type="entry name" value="PROTEIN ALTERED PHOSPHATE STARVATION RESPONSE 1"/>
    <property type="match status" value="1"/>
</dbReference>
<protein>
    <submittedName>
        <fullName evidence="4">Uncharacterized protein</fullName>
    </submittedName>
</protein>
<evidence type="ECO:0000313" key="5">
    <source>
        <dbReference type="Proteomes" id="UP001327560"/>
    </source>
</evidence>
<dbReference type="Proteomes" id="UP001327560">
    <property type="component" value="Chromosome 1"/>
</dbReference>
<sequence length="549" mass="61471">MGLCQSSLERREAVSRCKARRRYAKHLVQGRRDFAAAHFLYLRSLRATGAALVEFANNAETQPDHHHLLPSASPPPSPPPPPPPLASSSWDFWDLFVPSSSIPAIAEWEKHTTAPGVERPQKSSTSEVAVVAVPRNTKDLSEIVKELNEYFLKAADAGSQVSLILEAPNSDLNSEREETAGKTSGFGKNLNRLHCSWRSNSKICGGEAGSGSISHSSTVEKLYNWEKKLYSEVKNAEMLREQHDKRVTLLRKQEANGVDYVKVEKNMMEIERLKSKMTIASEAIETITSAIIVLIETELFPQLLQLVTGLMGMWKTMHSCHQDQTRIGHQLECLNSALAIHPTSNMHHQASLRLQMEIDRWRSSFFSLIKSQREYTHSLAGWFRLSLFHCHAKNHPTTSDICSLCEELQLAIDRVPDEVASEGIKSFLAVIQAIIAQQEEEQNQEKRAQAGLKELLKRSGELASLESKLEEGHGEAPELLKKRAEVEPLKKKTEEEKSNHEKCVAVTRELTLNNLQAGLPQVFQAMSDFSGECMQAFESAARKRHAECG</sequence>
<dbReference type="SUPFAM" id="SSF101447">
    <property type="entry name" value="Formin homology 2 domain (FH2 domain)"/>
    <property type="match status" value="1"/>
</dbReference>
<feature type="domain" description="DUF632" evidence="2">
    <location>
        <begin position="140"/>
        <end position="432"/>
    </location>
</feature>
<feature type="compositionally biased region" description="Basic and acidic residues" evidence="1">
    <location>
        <begin position="467"/>
        <end position="500"/>
    </location>
</feature>
<dbReference type="InterPro" id="IPR006868">
    <property type="entry name" value="DUF630"/>
</dbReference>
<evidence type="ECO:0000313" key="4">
    <source>
        <dbReference type="EMBL" id="WOK94687.1"/>
    </source>
</evidence>
<name>A0AAQ3Q3H4_9LILI</name>
<dbReference type="Pfam" id="PF04783">
    <property type="entry name" value="DUF630"/>
    <property type="match status" value="1"/>
</dbReference>
<feature type="region of interest" description="Disordered" evidence="1">
    <location>
        <begin position="63"/>
        <end position="85"/>
    </location>
</feature>
<dbReference type="EMBL" id="CP136890">
    <property type="protein sequence ID" value="WOK94687.1"/>
    <property type="molecule type" value="Genomic_DNA"/>
</dbReference>
<keyword evidence="5" id="KW-1185">Reference proteome</keyword>
<reference evidence="4 5" key="1">
    <citation type="submission" date="2023-10" db="EMBL/GenBank/DDBJ databases">
        <title>Chromosome-scale genome assembly provides insights into flower coloration mechanisms of Canna indica.</title>
        <authorList>
            <person name="Li C."/>
        </authorList>
    </citation>
    <scope>NUCLEOTIDE SEQUENCE [LARGE SCALE GENOMIC DNA]</scope>
    <source>
        <tissue evidence="4">Flower</tissue>
    </source>
</reference>
<feature type="region of interest" description="Disordered" evidence="1">
    <location>
        <begin position="466"/>
        <end position="500"/>
    </location>
</feature>
<organism evidence="4 5">
    <name type="scientific">Canna indica</name>
    <name type="common">Indian-shot</name>
    <dbReference type="NCBI Taxonomy" id="4628"/>
    <lineage>
        <taxon>Eukaryota</taxon>
        <taxon>Viridiplantae</taxon>
        <taxon>Streptophyta</taxon>
        <taxon>Embryophyta</taxon>
        <taxon>Tracheophyta</taxon>
        <taxon>Spermatophyta</taxon>
        <taxon>Magnoliopsida</taxon>
        <taxon>Liliopsida</taxon>
        <taxon>Zingiberales</taxon>
        <taxon>Cannaceae</taxon>
        <taxon>Canna</taxon>
    </lineage>
</organism>
<evidence type="ECO:0000259" key="3">
    <source>
        <dbReference type="Pfam" id="PF04783"/>
    </source>
</evidence>
<dbReference type="AlphaFoldDB" id="A0AAQ3Q3H4"/>
<dbReference type="PANTHER" id="PTHR21450:SF23">
    <property type="entry name" value="PROTEIN ALTERED PHOSPHATE STARVATION RESPONSE 1"/>
    <property type="match status" value="1"/>
</dbReference>
<accession>A0AAQ3Q3H4</accession>
<evidence type="ECO:0000259" key="2">
    <source>
        <dbReference type="Pfam" id="PF04782"/>
    </source>
</evidence>
<gene>
    <name evidence="4" type="ORF">Cni_G03392</name>
</gene>
<dbReference type="InterPro" id="IPR006867">
    <property type="entry name" value="DUF632"/>
</dbReference>